<evidence type="ECO:0000313" key="1">
    <source>
        <dbReference type="EMBL" id="MFM9327277.1"/>
    </source>
</evidence>
<name>A0ACC7NSI8_9BACL</name>
<keyword evidence="2" id="KW-1185">Reference proteome</keyword>
<evidence type="ECO:0000313" key="2">
    <source>
        <dbReference type="Proteomes" id="UP001631969"/>
    </source>
</evidence>
<proteinExistence type="predicted"/>
<sequence length="421" mass="46535">MDLFSSMQQPKDESFKPLAERMRPLSLDEYTGQEHLVGKGKSLRVLIETDRVPSMILQGPPSSGKTTLATIISQMTKSNFIKLNAVSLAIAELRKTFEEARDQLQLYGNKTIVMIDEIHALKSNIQEALLPVVENGTIILIGCTTESIHHDIIPPLVSRCRVYRLNSFSTDNIRDMLKRAMTDKNRGLGGSGISLSEEALDYLADISNGDVRNALNALEAAAYSLQGTDTLELRHVQEAYSFRLNGITTSDRYNLTSALCKSMRGGQTDAAMYWLARLLYSGVDPEYIARRIVVHSTEDVGMGNPVALQMALAAKDAVLFVGMPEARMALAQAVIFICESPKSNSAYKAINGALELVARSPAYEVPEDIRDGSKSYRNPIDNPGASNHYLPPELGKTRFYRPHNSGTEGKIYARYKEQGRL</sequence>
<reference evidence="1" key="1">
    <citation type="submission" date="2024-12" db="EMBL/GenBank/DDBJ databases">
        <authorList>
            <person name="Wu N."/>
        </authorList>
    </citation>
    <scope>NUCLEOTIDE SEQUENCE</scope>
    <source>
        <strain evidence="1">P15</strain>
    </source>
</reference>
<protein>
    <submittedName>
        <fullName evidence="1">Replication-associated recombination protein A</fullName>
    </submittedName>
</protein>
<organism evidence="1 2">
    <name type="scientific">Paenibacillus mesotrionivorans</name>
    <dbReference type="NCBI Taxonomy" id="3160968"/>
    <lineage>
        <taxon>Bacteria</taxon>
        <taxon>Bacillati</taxon>
        <taxon>Bacillota</taxon>
        <taxon>Bacilli</taxon>
        <taxon>Bacillales</taxon>
        <taxon>Paenibacillaceae</taxon>
        <taxon>Paenibacillus</taxon>
    </lineage>
</organism>
<dbReference type="EMBL" id="JBJURJ010000002">
    <property type="protein sequence ID" value="MFM9327277.1"/>
    <property type="molecule type" value="Genomic_DNA"/>
</dbReference>
<comment type="caution">
    <text evidence="1">The sequence shown here is derived from an EMBL/GenBank/DDBJ whole genome shotgun (WGS) entry which is preliminary data.</text>
</comment>
<dbReference type="Proteomes" id="UP001631969">
    <property type="component" value="Unassembled WGS sequence"/>
</dbReference>
<gene>
    <name evidence="1" type="ORF">ACI1P1_03090</name>
</gene>
<accession>A0ACC7NSI8</accession>